<dbReference type="InterPro" id="IPR000838">
    <property type="entry name" value="RNA_pol_sigma70_ECF_CS"/>
</dbReference>
<dbReference type="SUPFAM" id="SSF88659">
    <property type="entry name" value="Sigma3 and sigma4 domains of RNA polymerase sigma factors"/>
    <property type="match status" value="1"/>
</dbReference>
<dbReference type="STRING" id="767817.Desgi_4578"/>
<dbReference type="InterPro" id="IPR036388">
    <property type="entry name" value="WH-like_DNA-bd_sf"/>
</dbReference>
<dbReference type="AlphaFoldDB" id="R4KT81"/>
<keyword evidence="2 6" id="KW-0805">Transcription regulation</keyword>
<feature type="domain" description="RNA polymerase sigma-70 region 2" evidence="8">
    <location>
        <begin position="23"/>
        <end position="88"/>
    </location>
</feature>
<dbReference type="PANTHER" id="PTHR43133:SF8">
    <property type="entry name" value="RNA POLYMERASE SIGMA FACTOR HI_1459-RELATED"/>
    <property type="match status" value="1"/>
</dbReference>
<evidence type="ECO:0000256" key="6">
    <source>
        <dbReference type="RuleBase" id="RU000716"/>
    </source>
</evidence>
<dbReference type="Pfam" id="PF08281">
    <property type="entry name" value="Sigma70_r4_2"/>
    <property type="match status" value="1"/>
</dbReference>
<evidence type="ECO:0000256" key="3">
    <source>
        <dbReference type="ARBA" id="ARBA00023082"/>
    </source>
</evidence>
<dbReference type="NCBIfam" id="TIGR02937">
    <property type="entry name" value="sigma70-ECF"/>
    <property type="match status" value="1"/>
</dbReference>
<dbReference type="InterPro" id="IPR013325">
    <property type="entry name" value="RNA_pol_sigma_r2"/>
</dbReference>
<dbReference type="GO" id="GO:0016987">
    <property type="term" value="F:sigma factor activity"/>
    <property type="evidence" value="ECO:0007669"/>
    <property type="project" value="UniProtKB-KW"/>
</dbReference>
<comment type="similarity">
    <text evidence="1 6">Belongs to the sigma-70 factor family. ECF subfamily.</text>
</comment>
<keyword evidence="3 6" id="KW-0731">Sigma factor</keyword>
<sequence length="221" mass="25155">MDDAKLLVKKSQKGDARAFEQLVIMYQDRIYALCYQLTGNYADAQDLAQNVFIKAYRALPGFRNEADFGTWLHRITVNLSINERRKKKPDVYLDNPVQTAEGEMPRLLASDAESPEEAYENKEFRGMVQTALRELSPEHRAVLVLREVQGYSYDEIADMLNCSLGTVKSRINRGRQSLKEKITQLADRYGRKLPYNKKQHGGVGKNGLQPSKTNDTPVVGR</sequence>
<proteinExistence type="inferred from homology"/>
<evidence type="ECO:0000256" key="7">
    <source>
        <dbReference type="SAM" id="MobiDB-lite"/>
    </source>
</evidence>
<dbReference type="PROSITE" id="PS01063">
    <property type="entry name" value="SIGMA70_ECF"/>
    <property type="match status" value="1"/>
</dbReference>
<dbReference type="Gene3D" id="1.10.10.10">
    <property type="entry name" value="Winged helix-like DNA-binding domain superfamily/Winged helix DNA-binding domain"/>
    <property type="match status" value="1"/>
</dbReference>
<keyword evidence="11" id="KW-1185">Reference proteome</keyword>
<dbReference type="SUPFAM" id="SSF88946">
    <property type="entry name" value="Sigma2 domain of RNA polymerase sigma factors"/>
    <property type="match status" value="1"/>
</dbReference>
<dbReference type="OrthoDB" id="9784984at2"/>
<feature type="compositionally biased region" description="Polar residues" evidence="7">
    <location>
        <begin position="208"/>
        <end position="221"/>
    </location>
</feature>
<dbReference type="InterPro" id="IPR013249">
    <property type="entry name" value="RNA_pol_sigma70_r4_t2"/>
</dbReference>
<dbReference type="GO" id="GO:0003677">
    <property type="term" value="F:DNA binding"/>
    <property type="evidence" value="ECO:0007669"/>
    <property type="project" value="UniProtKB-KW"/>
</dbReference>
<evidence type="ECO:0000313" key="10">
    <source>
        <dbReference type="EMBL" id="AGL03805.1"/>
    </source>
</evidence>
<keyword evidence="5 6" id="KW-0804">Transcription</keyword>
<evidence type="ECO:0000256" key="2">
    <source>
        <dbReference type="ARBA" id="ARBA00023015"/>
    </source>
</evidence>
<dbReference type="KEGG" id="dgi:Desgi_4578"/>
<feature type="domain" description="RNA polymerase sigma factor 70 region 4 type 2" evidence="9">
    <location>
        <begin position="126"/>
        <end position="178"/>
    </location>
</feature>
<organism evidence="10 11">
    <name type="scientific">Desulfoscipio gibsoniae DSM 7213</name>
    <dbReference type="NCBI Taxonomy" id="767817"/>
    <lineage>
        <taxon>Bacteria</taxon>
        <taxon>Bacillati</taxon>
        <taxon>Bacillota</taxon>
        <taxon>Clostridia</taxon>
        <taxon>Eubacteriales</taxon>
        <taxon>Desulfallaceae</taxon>
        <taxon>Desulfoscipio</taxon>
    </lineage>
</organism>
<dbReference type="eggNOG" id="COG1595">
    <property type="taxonomic scope" value="Bacteria"/>
</dbReference>
<gene>
    <name evidence="10" type="ORF">Desgi_4578</name>
</gene>
<dbReference type="InterPro" id="IPR007627">
    <property type="entry name" value="RNA_pol_sigma70_r2"/>
</dbReference>
<dbReference type="Pfam" id="PF04542">
    <property type="entry name" value="Sigma70_r2"/>
    <property type="match status" value="1"/>
</dbReference>
<dbReference type="PANTHER" id="PTHR43133">
    <property type="entry name" value="RNA POLYMERASE ECF-TYPE SIGMA FACTO"/>
    <property type="match status" value="1"/>
</dbReference>
<dbReference type="InterPro" id="IPR013324">
    <property type="entry name" value="RNA_pol_sigma_r3/r4-like"/>
</dbReference>
<evidence type="ECO:0000313" key="11">
    <source>
        <dbReference type="Proteomes" id="UP000013520"/>
    </source>
</evidence>
<dbReference type="RefSeq" id="WP_006522351.1">
    <property type="nucleotide sequence ID" value="NC_021184.1"/>
</dbReference>
<dbReference type="GO" id="GO:0006352">
    <property type="term" value="P:DNA-templated transcription initiation"/>
    <property type="evidence" value="ECO:0007669"/>
    <property type="project" value="InterPro"/>
</dbReference>
<reference evidence="10 11" key="1">
    <citation type="submission" date="2012-01" db="EMBL/GenBank/DDBJ databases">
        <title>Complete sequence of Desulfotomaculum gibsoniae DSM 7213.</title>
        <authorList>
            <consortium name="US DOE Joint Genome Institute"/>
            <person name="Lucas S."/>
            <person name="Han J."/>
            <person name="Lapidus A."/>
            <person name="Cheng J.-F."/>
            <person name="Goodwin L."/>
            <person name="Pitluck S."/>
            <person name="Peters L."/>
            <person name="Ovchinnikova G."/>
            <person name="Teshima H."/>
            <person name="Detter J.C."/>
            <person name="Han C."/>
            <person name="Tapia R."/>
            <person name="Land M."/>
            <person name="Hauser L."/>
            <person name="Kyrpides N."/>
            <person name="Ivanova N."/>
            <person name="Pagani I."/>
            <person name="Parshina S."/>
            <person name="Plugge C."/>
            <person name="Muyzer G."/>
            <person name="Kuever J."/>
            <person name="Ivanova A."/>
            <person name="Nazina T."/>
            <person name="Klenk H.-P."/>
            <person name="Brambilla E."/>
            <person name="Spring S."/>
            <person name="Stams A.F."/>
            <person name="Woyke T."/>
        </authorList>
    </citation>
    <scope>NUCLEOTIDE SEQUENCE [LARGE SCALE GENOMIC DNA]</scope>
    <source>
        <strain evidence="10 11">DSM 7213</strain>
    </source>
</reference>
<evidence type="ECO:0000256" key="4">
    <source>
        <dbReference type="ARBA" id="ARBA00023125"/>
    </source>
</evidence>
<dbReference type="EMBL" id="CP003273">
    <property type="protein sequence ID" value="AGL03805.1"/>
    <property type="molecule type" value="Genomic_DNA"/>
</dbReference>
<evidence type="ECO:0000256" key="5">
    <source>
        <dbReference type="ARBA" id="ARBA00023163"/>
    </source>
</evidence>
<dbReference type="CDD" id="cd06171">
    <property type="entry name" value="Sigma70_r4"/>
    <property type="match status" value="1"/>
</dbReference>
<dbReference type="HOGENOM" id="CLU_047691_3_0_9"/>
<protein>
    <recommendedName>
        <fullName evidence="6">RNA polymerase sigma factor</fullName>
    </recommendedName>
</protein>
<evidence type="ECO:0000259" key="8">
    <source>
        <dbReference type="Pfam" id="PF04542"/>
    </source>
</evidence>
<evidence type="ECO:0000259" key="9">
    <source>
        <dbReference type="Pfam" id="PF08281"/>
    </source>
</evidence>
<name>R4KT81_9FIRM</name>
<feature type="region of interest" description="Disordered" evidence="7">
    <location>
        <begin position="194"/>
        <end position="221"/>
    </location>
</feature>
<dbReference type="GO" id="GO:0006950">
    <property type="term" value="P:response to stress"/>
    <property type="evidence" value="ECO:0007669"/>
    <property type="project" value="UniProtKB-ARBA"/>
</dbReference>
<keyword evidence="4 6" id="KW-0238">DNA-binding</keyword>
<dbReference type="Gene3D" id="1.10.1740.10">
    <property type="match status" value="1"/>
</dbReference>
<dbReference type="InterPro" id="IPR014284">
    <property type="entry name" value="RNA_pol_sigma-70_dom"/>
</dbReference>
<accession>R4KT81</accession>
<dbReference type="Proteomes" id="UP000013520">
    <property type="component" value="Chromosome"/>
</dbReference>
<dbReference type="InterPro" id="IPR039425">
    <property type="entry name" value="RNA_pol_sigma-70-like"/>
</dbReference>
<evidence type="ECO:0000256" key="1">
    <source>
        <dbReference type="ARBA" id="ARBA00010641"/>
    </source>
</evidence>